<evidence type="ECO:0000256" key="1">
    <source>
        <dbReference type="ARBA" id="ARBA00022448"/>
    </source>
</evidence>
<keyword evidence="6" id="KW-0411">Iron-sulfur</keyword>
<evidence type="ECO:0000256" key="3">
    <source>
        <dbReference type="ARBA" id="ARBA00022723"/>
    </source>
</evidence>
<reference evidence="10" key="1">
    <citation type="submission" date="2021-03" db="EMBL/GenBank/DDBJ databases">
        <authorList>
            <person name="Kanchanasin P."/>
            <person name="Saeng-In P."/>
            <person name="Phongsopitanun W."/>
            <person name="Yuki M."/>
            <person name="Kudo T."/>
            <person name="Ohkuma M."/>
            <person name="Tanasupawat S."/>
        </authorList>
    </citation>
    <scope>NUCLEOTIDE SEQUENCE</scope>
    <source>
        <strain evidence="10">GKU 128</strain>
    </source>
</reference>
<dbReference type="EMBL" id="JAGEOJ010000015">
    <property type="protein sequence ID" value="MBO2452032.1"/>
    <property type="molecule type" value="Genomic_DNA"/>
</dbReference>
<dbReference type="InterPro" id="IPR041854">
    <property type="entry name" value="BFD-like_2Fe2S-bd_dom_sf"/>
</dbReference>
<comment type="similarity">
    <text evidence="8">Belongs to the Bfd family.</text>
</comment>
<dbReference type="PANTHER" id="PTHR37424">
    <property type="entry name" value="BACTERIOFERRITIN-ASSOCIATED FERREDOXIN"/>
    <property type="match status" value="1"/>
</dbReference>
<dbReference type="PANTHER" id="PTHR37424:SF1">
    <property type="entry name" value="BACTERIOFERRITIN-ASSOCIATED FERREDOXIN"/>
    <property type="match status" value="1"/>
</dbReference>
<keyword evidence="11" id="KW-1185">Reference proteome</keyword>
<comment type="caution">
    <text evidence="10">The sequence shown here is derived from an EMBL/GenBank/DDBJ whole genome shotgun (WGS) entry which is preliminary data.</text>
</comment>
<dbReference type="GO" id="GO:0051537">
    <property type="term" value="F:2 iron, 2 sulfur cluster binding"/>
    <property type="evidence" value="ECO:0007669"/>
    <property type="project" value="UniProtKB-KW"/>
</dbReference>
<organism evidence="10 11">
    <name type="scientific">Actinomadura barringtoniae</name>
    <dbReference type="NCBI Taxonomy" id="1427535"/>
    <lineage>
        <taxon>Bacteria</taxon>
        <taxon>Bacillati</taxon>
        <taxon>Actinomycetota</taxon>
        <taxon>Actinomycetes</taxon>
        <taxon>Streptosporangiales</taxon>
        <taxon>Thermomonosporaceae</taxon>
        <taxon>Actinomadura</taxon>
    </lineage>
</organism>
<name>A0A939TA27_9ACTN</name>
<keyword evidence="5" id="KW-0408">Iron</keyword>
<dbReference type="GO" id="GO:0046872">
    <property type="term" value="F:metal ion binding"/>
    <property type="evidence" value="ECO:0007669"/>
    <property type="project" value="UniProtKB-KW"/>
</dbReference>
<keyword evidence="2" id="KW-0001">2Fe-2S</keyword>
<evidence type="ECO:0000256" key="2">
    <source>
        <dbReference type="ARBA" id="ARBA00022714"/>
    </source>
</evidence>
<dbReference type="Gene3D" id="1.10.10.1100">
    <property type="entry name" value="BFD-like [2Fe-2S]-binding domain"/>
    <property type="match status" value="1"/>
</dbReference>
<dbReference type="InterPro" id="IPR052371">
    <property type="entry name" value="BFD-associated_ferredoxin"/>
</dbReference>
<evidence type="ECO:0000256" key="7">
    <source>
        <dbReference type="ARBA" id="ARBA00039386"/>
    </source>
</evidence>
<accession>A0A939TA27</accession>
<dbReference type="AlphaFoldDB" id="A0A939TA27"/>
<gene>
    <name evidence="10" type="ORF">J4573_33440</name>
</gene>
<keyword evidence="4" id="KW-0249">Electron transport</keyword>
<keyword evidence="3" id="KW-0479">Metal-binding</keyword>
<keyword evidence="1" id="KW-0813">Transport</keyword>
<evidence type="ECO:0000256" key="4">
    <source>
        <dbReference type="ARBA" id="ARBA00022982"/>
    </source>
</evidence>
<dbReference type="RefSeq" id="WP_208259938.1">
    <property type="nucleotide sequence ID" value="NZ_JAGEOJ010000015.1"/>
</dbReference>
<evidence type="ECO:0000256" key="6">
    <source>
        <dbReference type="ARBA" id="ARBA00023014"/>
    </source>
</evidence>
<evidence type="ECO:0000256" key="5">
    <source>
        <dbReference type="ARBA" id="ARBA00023004"/>
    </source>
</evidence>
<evidence type="ECO:0000259" key="9">
    <source>
        <dbReference type="Pfam" id="PF04324"/>
    </source>
</evidence>
<evidence type="ECO:0000256" key="8">
    <source>
        <dbReference type="ARBA" id="ARBA00046332"/>
    </source>
</evidence>
<dbReference type="InterPro" id="IPR007419">
    <property type="entry name" value="BFD-like_2Fe2S-bd_dom"/>
</dbReference>
<feature type="domain" description="BFD-like [2Fe-2S]-binding" evidence="9">
    <location>
        <begin position="2"/>
        <end position="51"/>
    </location>
</feature>
<protein>
    <recommendedName>
        <fullName evidence="7">Bacterioferritin-associated ferredoxin</fullName>
    </recommendedName>
</protein>
<dbReference type="Pfam" id="PF04324">
    <property type="entry name" value="Fer2_BFD"/>
    <property type="match status" value="1"/>
</dbReference>
<proteinExistence type="inferred from homology"/>
<evidence type="ECO:0000313" key="10">
    <source>
        <dbReference type="EMBL" id="MBO2452032.1"/>
    </source>
</evidence>
<sequence>MYVCVCNAVTEDDVRGCMAEGGCRTTREVKSACGMKPGCGSCTKRLSAMVSEYRTASELVDALTGGPLPLEIVDPASEPVTVTEAAELPLAVAEAAGLPVAVAEAAGLPLAAAQPAAQDRATTAA</sequence>
<dbReference type="Proteomes" id="UP000669179">
    <property type="component" value="Unassembled WGS sequence"/>
</dbReference>
<evidence type="ECO:0000313" key="11">
    <source>
        <dbReference type="Proteomes" id="UP000669179"/>
    </source>
</evidence>